<dbReference type="CDD" id="cd00063">
    <property type="entry name" value="FN3"/>
    <property type="match status" value="2"/>
</dbReference>
<dbReference type="AlphaFoldDB" id="A0A401NXJ4"/>
<evidence type="ECO:0000313" key="9">
    <source>
        <dbReference type="EMBL" id="GCB65598.1"/>
    </source>
</evidence>
<keyword evidence="10" id="KW-1185">Reference proteome</keyword>
<reference evidence="9 10" key="1">
    <citation type="journal article" date="2018" name="Nat. Ecol. Evol.">
        <title>Shark genomes provide insights into elasmobranch evolution and the origin of vertebrates.</title>
        <authorList>
            <person name="Hara Y"/>
            <person name="Yamaguchi K"/>
            <person name="Onimaru K"/>
            <person name="Kadota M"/>
            <person name="Koyanagi M"/>
            <person name="Keeley SD"/>
            <person name="Tatsumi K"/>
            <person name="Tanaka K"/>
            <person name="Motone F"/>
            <person name="Kageyama Y"/>
            <person name="Nozu R"/>
            <person name="Adachi N"/>
            <person name="Nishimura O"/>
            <person name="Nakagawa R"/>
            <person name="Tanegashima C"/>
            <person name="Kiyatake I"/>
            <person name="Matsumoto R"/>
            <person name="Murakumo K"/>
            <person name="Nishida K"/>
            <person name="Terakita A"/>
            <person name="Kuratani S"/>
            <person name="Sato K"/>
            <person name="Hyodo S Kuraku.S."/>
        </authorList>
    </citation>
    <scope>NUCLEOTIDE SEQUENCE [LARGE SCALE GENOMIC DNA]</scope>
</reference>
<dbReference type="Gene3D" id="2.60.40.10">
    <property type="entry name" value="Immunoglobulins"/>
    <property type="match status" value="5"/>
</dbReference>
<dbReference type="InterPro" id="IPR007110">
    <property type="entry name" value="Ig-like_dom"/>
</dbReference>
<dbReference type="SMART" id="SM00408">
    <property type="entry name" value="IGc2"/>
    <property type="match status" value="3"/>
</dbReference>
<evidence type="ECO:0000259" key="7">
    <source>
        <dbReference type="PROSITE" id="PS50835"/>
    </source>
</evidence>
<name>A0A401NXJ4_SCYTO</name>
<feature type="compositionally biased region" description="Polar residues" evidence="4">
    <location>
        <begin position="761"/>
        <end position="775"/>
    </location>
</feature>
<evidence type="ECO:0000256" key="1">
    <source>
        <dbReference type="ARBA" id="ARBA00022737"/>
    </source>
</evidence>
<accession>A0A401NXJ4</accession>
<dbReference type="InterPro" id="IPR003961">
    <property type="entry name" value="FN3_dom"/>
</dbReference>
<keyword evidence="3" id="KW-0393">Immunoglobulin domain</keyword>
<dbReference type="SUPFAM" id="SSF48726">
    <property type="entry name" value="Immunoglobulin"/>
    <property type="match status" value="3"/>
</dbReference>
<evidence type="ECO:0000256" key="5">
    <source>
        <dbReference type="SAM" id="Phobius"/>
    </source>
</evidence>
<feature type="domain" description="Ig-like" evidence="7">
    <location>
        <begin position="228"/>
        <end position="310"/>
    </location>
</feature>
<feature type="region of interest" description="Disordered" evidence="4">
    <location>
        <begin position="1094"/>
        <end position="1126"/>
    </location>
</feature>
<keyword evidence="1" id="KW-0677">Repeat</keyword>
<dbReference type="InterPro" id="IPR003598">
    <property type="entry name" value="Ig_sub2"/>
</dbReference>
<dbReference type="InterPro" id="IPR036179">
    <property type="entry name" value="Ig-like_dom_sf"/>
</dbReference>
<dbReference type="Proteomes" id="UP000288216">
    <property type="component" value="Unassembled WGS sequence"/>
</dbReference>
<dbReference type="Pfam" id="PF13927">
    <property type="entry name" value="Ig_3"/>
    <property type="match status" value="1"/>
</dbReference>
<dbReference type="Pfam" id="PF00041">
    <property type="entry name" value="fn3"/>
    <property type="match status" value="2"/>
</dbReference>
<sequence>MELRVALLVLRVLLLWKLFLSLEGSRLRLDESPPLIVEHPTDLAVCRGEPATLNCRAEGRPHPVIEWYRNGERVETSQDVPQSHRTLLPHGSLFFFQLNQGRKGKSDEGIYTCVARNRLGYVESRNASLYVASLREEFRQQPSNMVVALGEQAEMECLPPRGHPEPTVTWKKDGAPLNEKDEHYRITVDKLIISHTHWSDSGVYICVAVNIVGRRESQAARISILEKPTFIQRPSDTTVTVGDTVTFSCEVRGDPMPRVHWQKENGDLPTGRYEVNSDNTIKIHYTTPSDAGRYTCLVENAVGSAAASVSLIVRDALDTGQGDRQEDVHRELLDVRLYLDNVTALPSSSHVYLHWKVILSSQYIEGFHVFFRSLLPPSVEWMEQQVPHPHERNVVLTALRRGYKYEFKVQAFSGMFYSPDSNTKHGRVPEEVPDAAPHSVIVARTESRNGSIVVSWEPPPPGSHNGIIKGYKVWCYVNETQHHRNWTVDGSTHQLEIPALNSGIEYRVQIAAINGAGVGVHTKPQSVYLDPSTHEKSMESSLLGLVLEFVRQPVFIASAGCLIWAILMVLSVCLYCRRRTKCCNIQKKHRLSKGLYRLANEDIIIKHRMNLTNSPWLSNSWKSSSCSKNFNPGNGQPLWPHSLERQTYWKTGPSIEKAQALRDQNPFIVPDNGLYGTFSVDIKEEDLKMLNTPLSQRSVNSNYNVQLTPDQSPLPLLKNNMNRNNINSRGQVTKLPWKPTPYLQPNPDLWDKNCNNENNGSVITVSRNPITSPGSSRKGDGRKMMKTFCSPKIQHHAFGLRLVDALPPPPPLPVEEPRTSKSNKFSESSTITPGTTRVESCSPLEDDEMSYQATCYSRLSTATLSLSANDDPENGHMPEQVAQYLELTDEGNLRHFIDSSASFQRPFSPPHTYGYICGPSDLETDTADYDDEDDDLDVEVARMNSHRFFHRLCHTPTSSLSECESSLAGSLANGWGSVSEDNFTSARCSMVSSSDGSFLMDANFAQALAVAVDSFCFSLKHTEMETAYSALPTTSSLPTAYPDAIVSHNPSEGSEAMSGCPESEPGPIWDWNMSWADEIEDKITRKVGITVGNLTTTGKDSNGPFNDLSEQQPQTKHNTEAPNSKSDIQVNPALSAVHVSFATVGAPVHKSFAVRRKVEKVGLMNFPADANGLTMVKV</sequence>
<feature type="transmembrane region" description="Helical" evidence="5">
    <location>
        <begin position="554"/>
        <end position="576"/>
    </location>
</feature>
<feature type="domain" description="Ig-like" evidence="7">
    <location>
        <begin position="34"/>
        <end position="128"/>
    </location>
</feature>
<dbReference type="FunFam" id="2.60.40.10:FF:000026">
    <property type="entry name" value="roundabout homolog 2 isoform X1"/>
    <property type="match status" value="1"/>
</dbReference>
<dbReference type="InterPro" id="IPR013098">
    <property type="entry name" value="Ig_I-set"/>
</dbReference>
<dbReference type="FunFam" id="2.60.40.10:FF:000065">
    <property type="entry name" value="roundabout homolog 1 isoform X3"/>
    <property type="match status" value="1"/>
</dbReference>
<evidence type="ECO:0000256" key="2">
    <source>
        <dbReference type="ARBA" id="ARBA00023157"/>
    </source>
</evidence>
<feature type="region of interest" description="Disordered" evidence="4">
    <location>
        <begin position="761"/>
        <end position="782"/>
    </location>
</feature>
<dbReference type="EMBL" id="BFAA01005580">
    <property type="protein sequence ID" value="GCB65598.1"/>
    <property type="molecule type" value="Genomic_DNA"/>
</dbReference>
<keyword evidence="5" id="KW-1133">Transmembrane helix</keyword>
<keyword evidence="6" id="KW-0732">Signal</keyword>
<organism evidence="9 10">
    <name type="scientific">Scyliorhinus torazame</name>
    <name type="common">Cloudy catshark</name>
    <name type="synonym">Catulus torazame</name>
    <dbReference type="NCBI Taxonomy" id="75743"/>
    <lineage>
        <taxon>Eukaryota</taxon>
        <taxon>Metazoa</taxon>
        <taxon>Chordata</taxon>
        <taxon>Craniata</taxon>
        <taxon>Vertebrata</taxon>
        <taxon>Chondrichthyes</taxon>
        <taxon>Elasmobranchii</taxon>
        <taxon>Galeomorphii</taxon>
        <taxon>Galeoidea</taxon>
        <taxon>Carcharhiniformes</taxon>
        <taxon>Scyliorhinidae</taxon>
        <taxon>Scyliorhinus</taxon>
    </lineage>
</organism>
<evidence type="ECO:0000259" key="8">
    <source>
        <dbReference type="PROSITE" id="PS50853"/>
    </source>
</evidence>
<comment type="caution">
    <text evidence="9">The sequence shown here is derived from an EMBL/GenBank/DDBJ whole genome shotgun (WGS) entry which is preliminary data.</text>
</comment>
<evidence type="ECO:0000256" key="3">
    <source>
        <dbReference type="ARBA" id="ARBA00023319"/>
    </source>
</evidence>
<dbReference type="SMART" id="SM00060">
    <property type="entry name" value="FN3"/>
    <property type="match status" value="2"/>
</dbReference>
<evidence type="ECO:0000256" key="6">
    <source>
        <dbReference type="SAM" id="SignalP"/>
    </source>
</evidence>
<dbReference type="GO" id="GO:0098609">
    <property type="term" value="P:cell-cell adhesion"/>
    <property type="evidence" value="ECO:0007669"/>
    <property type="project" value="TreeGrafter"/>
</dbReference>
<keyword evidence="2" id="KW-1015">Disulfide bond</keyword>
<feature type="signal peptide" evidence="6">
    <location>
        <begin position="1"/>
        <end position="21"/>
    </location>
</feature>
<feature type="compositionally biased region" description="Polar residues" evidence="4">
    <location>
        <begin position="820"/>
        <end position="839"/>
    </location>
</feature>
<evidence type="ECO:0000313" key="10">
    <source>
        <dbReference type="Proteomes" id="UP000288216"/>
    </source>
</evidence>
<dbReference type="InterPro" id="IPR003599">
    <property type="entry name" value="Ig_sub"/>
</dbReference>
<evidence type="ECO:0000256" key="4">
    <source>
        <dbReference type="SAM" id="MobiDB-lite"/>
    </source>
</evidence>
<dbReference type="FunFam" id="2.60.40.10:FF:000053">
    <property type="entry name" value="Roundabout guidance receptor 1"/>
    <property type="match status" value="1"/>
</dbReference>
<keyword evidence="5" id="KW-0472">Membrane</keyword>
<dbReference type="PANTHER" id="PTHR44170">
    <property type="entry name" value="PROTEIN SIDEKICK"/>
    <property type="match status" value="1"/>
</dbReference>
<dbReference type="OrthoDB" id="428111at2759"/>
<keyword evidence="5" id="KW-0812">Transmembrane</keyword>
<feature type="chain" id="PRO_5019501447" description="Roundabout homolog 1" evidence="6">
    <location>
        <begin position="22"/>
        <end position="1178"/>
    </location>
</feature>
<feature type="domain" description="Fibronectin type-III" evidence="8">
    <location>
        <begin position="331"/>
        <end position="431"/>
    </location>
</feature>
<dbReference type="Pfam" id="PF07679">
    <property type="entry name" value="I-set"/>
    <property type="match status" value="2"/>
</dbReference>
<dbReference type="InterPro" id="IPR013783">
    <property type="entry name" value="Ig-like_fold"/>
</dbReference>
<feature type="domain" description="Fibronectin type-III" evidence="8">
    <location>
        <begin position="436"/>
        <end position="532"/>
    </location>
</feature>
<proteinExistence type="predicted"/>
<dbReference type="PROSITE" id="PS50853">
    <property type="entry name" value="FN3"/>
    <property type="match status" value="2"/>
</dbReference>
<dbReference type="OMA" id="ESWEKNC"/>
<dbReference type="SUPFAM" id="SSF49265">
    <property type="entry name" value="Fibronectin type III"/>
    <property type="match status" value="1"/>
</dbReference>
<gene>
    <name evidence="9" type="ORF">scyTo_0011894</name>
</gene>
<feature type="domain" description="Ig-like" evidence="7">
    <location>
        <begin position="136"/>
        <end position="223"/>
    </location>
</feature>
<dbReference type="STRING" id="75743.A0A401NXJ4"/>
<dbReference type="SMART" id="SM00409">
    <property type="entry name" value="IG"/>
    <property type="match status" value="3"/>
</dbReference>
<dbReference type="FunFam" id="2.60.40.10:FF:000043">
    <property type="entry name" value="roundabout homolog 2 isoform X2"/>
    <property type="match status" value="1"/>
</dbReference>
<feature type="region of interest" description="Disordered" evidence="4">
    <location>
        <begin position="808"/>
        <end position="841"/>
    </location>
</feature>
<dbReference type="InterPro" id="IPR036116">
    <property type="entry name" value="FN3_sf"/>
</dbReference>
<dbReference type="PANTHER" id="PTHR44170:SF11">
    <property type="entry name" value="ROUNDABOUT HOMOLOG 4"/>
    <property type="match status" value="1"/>
</dbReference>
<evidence type="ECO:0008006" key="11">
    <source>
        <dbReference type="Google" id="ProtNLM"/>
    </source>
</evidence>
<dbReference type="PROSITE" id="PS50835">
    <property type="entry name" value="IG_LIKE"/>
    <property type="match status" value="3"/>
</dbReference>
<protein>
    <recommendedName>
        <fullName evidence="11">Roundabout homolog 1</fullName>
    </recommendedName>
</protein>